<sequence>MSEPHTPPRKDRTLEKALTNKIIDDYFEHSESWLRAILRMCIFSLAHLDGQPVFIVECPNQAVAKRLSRKTYPFRGIIYFLTDNLYLDDRSLFCYQEEEGIWRCFDTSTNSWTTLSNPQKPTASTDG</sequence>
<protein>
    <submittedName>
        <fullName evidence="1">Uncharacterized protein</fullName>
    </submittedName>
</protein>
<evidence type="ECO:0000313" key="1">
    <source>
        <dbReference type="EMBL" id="RUR77100.1"/>
    </source>
</evidence>
<dbReference type="EMBL" id="RSCJ01000018">
    <property type="protein sequence ID" value="RUR77100.1"/>
    <property type="molecule type" value="Genomic_DNA"/>
</dbReference>
<gene>
    <name evidence="1" type="ORF">PCC6912_40590</name>
</gene>
<comment type="caution">
    <text evidence="1">The sequence shown here is derived from an EMBL/GenBank/DDBJ whole genome shotgun (WGS) entry which is preliminary data.</text>
</comment>
<keyword evidence="2" id="KW-1185">Reference proteome</keyword>
<dbReference type="OrthoDB" id="423910at2"/>
<organism evidence="1 2">
    <name type="scientific">Chlorogloeopsis fritschii PCC 6912</name>
    <dbReference type="NCBI Taxonomy" id="211165"/>
    <lineage>
        <taxon>Bacteria</taxon>
        <taxon>Bacillati</taxon>
        <taxon>Cyanobacteriota</taxon>
        <taxon>Cyanophyceae</taxon>
        <taxon>Nostocales</taxon>
        <taxon>Chlorogloeopsidaceae</taxon>
        <taxon>Chlorogloeopsis</taxon>
    </lineage>
</organism>
<dbReference type="Proteomes" id="UP000268857">
    <property type="component" value="Unassembled WGS sequence"/>
</dbReference>
<accession>A0A433N6G8</accession>
<evidence type="ECO:0000313" key="2">
    <source>
        <dbReference type="Proteomes" id="UP000268857"/>
    </source>
</evidence>
<name>A0A433N6G8_CHLFR</name>
<reference evidence="1 2" key="1">
    <citation type="journal article" date="2019" name="Genome Biol. Evol.">
        <title>Day and night: Metabolic profiles and evolutionary relationships of six axenic non-marine cyanobacteria.</title>
        <authorList>
            <person name="Will S.E."/>
            <person name="Henke P."/>
            <person name="Boedeker C."/>
            <person name="Huang S."/>
            <person name="Brinkmann H."/>
            <person name="Rohde M."/>
            <person name="Jarek M."/>
            <person name="Friedl T."/>
            <person name="Seufert S."/>
            <person name="Schumacher M."/>
            <person name="Overmann J."/>
            <person name="Neumann-Schaal M."/>
            <person name="Petersen J."/>
        </authorList>
    </citation>
    <scope>NUCLEOTIDE SEQUENCE [LARGE SCALE GENOMIC DNA]</scope>
    <source>
        <strain evidence="1 2">PCC 6912</strain>
    </source>
</reference>
<proteinExistence type="predicted"/>
<dbReference type="AlphaFoldDB" id="A0A433N6G8"/>
<dbReference type="RefSeq" id="WP_016878166.1">
    <property type="nucleotide sequence ID" value="NZ_AJLN01000087.1"/>
</dbReference>